<gene>
    <name evidence="1" type="ORF">TGEB3V08_LOCUS7426</name>
</gene>
<accession>A0A7R9K2M4</accession>
<evidence type="ECO:0000313" key="1">
    <source>
        <dbReference type="EMBL" id="CAD7599737.1"/>
    </source>
</evidence>
<dbReference type="EMBL" id="OE842352">
    <property type="protein sequence ID" value="CAD7599737.1"/>
    <property type="molecule type" value="Genomic_DNA"/>
</dbReference>
<name>A0A7R9K2M4_TIMGE</name>
<dbReference type="AlphaFoldDB" id="A0A7R9K2M4"/>
<reference evidence="1" key="1">
    <citation type="submission" date="2020-11" db="EMBL/GenBank/DDBJ databases">
        <authorList>
            <person name="Tran Van P."/>
        </authorList>
    </citation>
    <scope>NUCLEOTIDE SEQUENCE</scope>
</reference>
<protein>
    <submittedName>
        <fullName evidence="1">Uncharacterized protein</fullName>
    </submittedName>
</protein>
<organism evidence="1">
    <name type="scientific">Timema genevievae</name>
    <name type="common">Walking stick</name>
    <dbReference type="NCBI Taxonomy" id="629358"/>
    <lineage>
        <taxon>Eukaryota</taxon>
        <taxon>Metazoa</taxon>
        <taxon>Ecdysozoa</taxon>
        <taxon>Arthropoda</taxon>
        <taxon>Hexapoda</taxon>
        <taxon>Insecta</taxon>
        <taxon>Pterygota</taxon>
        <taxon>Neoptera</taxon>
        <taxon>Polyneoptera</taxon>
        <taxon>Phasmatodea</taxon>
        <taxon>Timematodea</taxon>
        <taxon>Timematoidea</taxon>
        <taxon>Timematidae</taxon>
        <taxon>Timema</taxon>
    </lineage>
</organism>
<proteinExistence type="predicted"/>
<sequence length="197" mass="22042">MMQEMDFKNVIYNAARDGKLRRLKGPMILKGRYAELFECNIGAHVAKALVLCSVGHLLRSSLLIPNLYVSHCTSQTLRFKTLCCLACTSLQASGPCVASHVHPFKPQVPVLPRMYTPSSHRSLCCLACTPLQATGPCVASPVHPFKSQVPVLPCLYTLLKEERWTPDQVKKCNQPLYPSPRVIPARYTIYGRDCTRR</sequence>